<evidence type="ECO:0000259" key="7">
    <source>
        <dbReference type="Pfam" id="PF00296"/>
    </source>
</evidence>
<dbReference type="Proteomes" id="UP000422569">
    <property type="component" value="Chromosome"/>
</dbReference>
<dbReference type="Pfam" id="PF00296">
    <property type="entry name" value="Bac_luciferase"/>
    <property type="match status" value="1"/>
</dbReference>
<dbReference type="KEGG" id="mpar:F7D14_08925"/>
<keyword evidence="3" id="KW-0560">Oxidoreductase</keyword>
<dbReference type="PANTHER" id="PTHR30011:SF16">
    <property type="entry name" value="C2H2 FINGER DOMAIN TRANSCRIPTION FACTOR (EUROFUNG)-RELATED"/>
    <property type="match status" value="1"/>
</dbReference>
<keyword evidence="9" id="KW-1185">Reference proteome</keyword>
<dbReference type="PANTHER" id="PTHR30011">
    <property type="entry name" value="ALKANESULFONATE MONOOXYGENASE-RELATED"/>
    <property type="match status" value="1"/>
</dbReference>
<dbReference type="GO" id="GO:0016705">
    <property type="term" value="F:oxidoreductase activity, acting on paired donors, with incorporation or reduction of molecular oxygen"/>
    <property type="evidence" value="ECO:0007669"/>
    <property type="project" value="InterPro"/>
</dbReference>
<keyword evidence="1 6" id="KW-0285">Flavoprotein</keyword>
<organism evidence="8 9">
    <name type="scientific">Methylocystis parvus</name>
    <dbReference type="NCBI Taxonomy" id="134"/>
    <lineage>
        <taxon>Bacteria</taxon>
        <taxon>Pseudomonadati</taxon>
        <taxon>Pseudomonadota</taxon>
        <taxon>Alphaproteobacteria</taxon>
        <taxon>Hyphomicrobiales</taxon>
        <taxon>Methylocystaceae</taxon>
        <taxon>Methylocystis</taxon>
    </lineage>
</organism>
<dbReference type="InterPro" id="IPR016215">
    <property type="entry name" value="NTA_MOA"/>
</dbReference>
<evidence type="ECO:0000256" key="5">
    <source>
        <dbReference type="ARBA" id="ARBA00033748"/>
    </source>
</evidence>
<feature type="binding site" evidence="6">
    <location>
        <position position="96"/>
    </location>
    <ligand>
        <name>FMN</name>
        <dbReference type="ChEBI" id="CHEBI:58210"/>
    </ligand>
</feature>
<dbReference type="InterPro" id="IPR036661">
    <property type="entry name" value="Luciferase-like_sf"/>
</dbReference>
<evidence type="ECO:0000313" key="8">
    <source>
        <dbReference type="EMBL" id="QGM97570.1"/>
    </source>
</evidence>
<dbReference type="PIRSF" id="PIRSF000337">
    <property type="entry name" value="NTA_MOA"/>
    <property type="match status" value="1"/>
</dbReference>
<feature type="binding site" evidence="6">
    <location>
        <position position="146"/>
    </location>
    <ligand>
        <name>FMN</name>
        <dbReference type="ChEBI" id="CHEBI:58210"/>
    </ligand>
</feature>
<comment type="similarity">
    <text evidence="5">Belongs to the NtaA/SnaA/DszA monooxygenase family.</text>
</comment>
<dbReference type="CDD" id="cd01095">
    <property type="entry name" value="Nitrilotriacetate_monoxgenase"/>
    <property type="match status" value="1"/>
</dbReference>
<feature type="binding site" evidence="6">
    <location>
        <position position="221"/>
    </location>
    <ligand>
        <name>FMN</name>
        <dbReference type="ChEBI" id="CHEBI:58210"/>
    </ligand>
</feature>
<dbReference type="InterPro" id="IPR051260">
    <property type="entry name" value="Diverse_substr_monoxygenases"/>
</dbReference>
<proteinExistence type="inferred from homology"/>
<dbReference type="EMBL" id="CP044331">
    <property type="protein sequence ID" value="QGM97570.1"/>
    <property type="molecule type" value="Genomic_DNA"/>
</dbReference>
<sequence>MARRQLHINVANVINPGSHPGAWRSPEGRPFGHIDVAHYHEVAKIAERGKLNAVFLADQVSIGPNIAEGPGFGVIDPVPTVATMAAVTEHIGFIATVSTTFSHPYNVARTFASLDHITRGRIGINFVTTMAEAGAQNFGLDKLPDHDERYRRAGEFVDVANALWDSWEDDAFVADRKTGLFADPARIHKINHVGEFFKIAGPLQAPRGPQGRPLQVQAGGSEQGRAFAARHADAIFVALQVLSEGRAFYADIKGRARQLGRDPESIVILPGVTLIIGGTEAEAIARKNELDEVTGQNNARALRQFANRFGINPDDLDLDSPVPLDRLEQQQINPQHQSRGFADAALSLARDRSLTLRQILEKGTGHRRIVGSPEQIADSLEEWFNEGAADGFNIFSDVYPAGLAAFVDHVVPVLQRRGLFRTEYEEKTLRGHYGLPRPESRFKKLLAQSG</sequence>
<reference evidence="8 9" key="1">
    <citation type="submission" date="2019-09" db="EMBL/GenBank/DDBJ databases">
        <title>Isolation and complete genome sequencing of Methylocystis species.</title>
        <authorList>
            <person name="Rumah B.L."/>
            <person name="Stead C.E."/>
            <person name="Stevens B.C."/>
            <person name="Minton N.P."/>
            <person name="Grosse-Honebrink A."/>
            <person name="Zhang Y."/>
        </authorList>
    </citation>
    <scope>NUCLEOTIDE SEQUENCE [LARGE SCALE GENOMIC DNA]</scope>
    <source>
        <strain evidence="8 9">BRCS2</strain>
    </source>
</reference>
<dbReference type="AlphaFoldDB" id="A0A6B8MA88"/>
<dbReference type="Gene3D" id="3.20.20.30">
    <property type="entry name" value="Luciferase-like domain"/>
    <property type="match status" value="1"/>
</dbReference>
<accession>A0A6B8MA88</accession>
<evidence type="ECO:0000256" key="1">
    <source>
        <dbReference type="ARBA" id="ARBA00022630"/>
    </source>
</evidence>
<name>A0A6B8MA88_9HYPH</name>
<evidence type="ECO:0000256" key="3">
    <source>
        <dbReference type="ARBA" id="ARBA00023002"/>
    </source>
</evidence>
<dbReference type="GO" id="GO:0004497">
    <property type="term" value="F:monooxygenase activity"/>
    <property type="evidence" value="ECO:0007669"/>
    <property type="project" value="UniProtKB-KW"/>
</dbReference>
<feature type="binding site" evidence="6">
    <location>
        <position position="150"/>
    </location>
    <ligand>
        <name>FMN</name>
        <dbReference type="ChEBI" id="CHEBI:58210"/>
    </ligand>
</feature>
<keyword evidence="4" id="KW-0503">Monooxygenase</keyword>
<keyword evidence="2 6" id="KW-0288">FMN</keyword>
<feature type="domain" description="Luciferase-like" evidence="7">
    <location>
        <begin position="28"/>
        <end position="388"/>
    </location>
</feature>
<dbReference type="RefSeq" id="WP_016920410.1">
    <property type="nucleotide sequence ID" value="NZ_CP044331.1"/>
</dbReference>
<evidence type="ECO:0000256" key="4">
    <source>
        <dbReference type="ARBA" id="ARBA00023033"/>
    </source>
</evidence>
<evidence type="ECO:0000256" key="2">
    <source>
        <dbReference type="ARBA" id="ARBA00022643"/>
    </source>
</evidence>
<dbReference type="InterPro" id="IPR011251">
    <property type="entry name" value="Luciferase-like_dom"/>
</dbReference>
<feature type="binding site" evidence="6">
    <location>
        <position position="58"/>
    </location>
    <ligand>
        <name>FMN</name>
        <dbReference type="ChEBI" id="CHEBI:58210"/>
    </ligand>
</feature>
<gene>
    <name evidence="8" type="ORF">F7D14_08925</name>
</gene>
<dbReference type="NCBIfam" id="TIGR03860">
    <property type="entry name" value="FMN_nitrolo"/>
    <property type="match status" value="1"/>
</dbReference>
<protein>
    <submittedName>
        <fullName evidence="8">LLM class flavin-dependent oxidoreductase</fullName>
    </submittedName>
</protein>
<dbReference type="SUPFAM" id="SSF51679">
    <property type="entry name" value="Bacterial luciferase-like"/>
    <property type="match status" value="1"/>
</dbReference>
<evidence type="ECO:0000313" key="9">
    <source>
        <dbReference type="Proteomes" id="UP000422569"/>
    </source>
</evidence>
<evidence type="ECO:0000256" key="6">
    <source>
        <dbReference type="PIRSR" id="PIRSR000337-1"/>
    </source>
</evidence>